<keyword evidence="4" id="KW-1185">Reference proteome</keyword>
<organism evidence="3 4">
    <name type="scientific">Virgibacillus salinus</name>
    <dbReference type="NCBI Taxonomy" id="553311"/>
    <lineage>
        <taxon>Bacteria</taxon>
        <taxon>Bacillati</taxon>
        <taxon>Bacillota</taxon>
        <taxon>Bacilli</taxon>
        <taxon>Bacillales</taxon>
        <taxon>Bacillaceae</taxon>
        <taxon>Virgibacillus</taxon>
    </lineage>
</organism>
<dbReference type="Pfam" id="PF12638">
    <property type="entry name" value="Staygreen"/>
    <property type="match status" value="1"/>
</dbReference>
<name>A0A1H0XW60_9BACI</name>
<gene>
    <name evidence="3" type="ORF">SAMN05216231_0254</name>
</gene>
<dbReference type="PANTHER" id="PTHR31750:SF4">
    <property type="entry name" value="LP06106P"/>
    <property type="match status" value="1"/>
</dbReference>
<keyword evidence="1" id="KW-0809">Transit peptide</keyword>
<evidence type="ECO:0000256" key="1">
    <source>
        <dbReference type="ARBA" id="ARBA00022946"/>
    </source>
</evidence>
<dbReference type="PANTHER" id="PTHR31750">
    <property type="entry name" value="PROTEIN STAY-GREEN 1, CHLOROPLASTIC-RELATED"/>
    <property type="match status" value="1"/>
</dbReference>
<evidence type="ECO:0000259" key="2">
    <source>
        <dbReference type="Pfam" id="PF12638"/>
    </source>
</evidence>
<reference evidence="3 4" key="1">
    <citation type="submission" date="2016-10" db="EMBL/GenBank/DDBJ databases">
        <authorList>
            <person name="de Groot N.N."/>
        </authorList>
    </citation>
    <scope>NUCLEOTIDE SEQUENCE [LARGE SCALE GENOMIC DNA]</scope>
    <source>
        <strain evidence="3 4">CGMCC 1.10449</strain>
    </source>
</reference>
<dbReference type="Proteomes" id="UP000199444">
    <property type="component" value="Unassembled WGS sequence"/>
</dbReference>
<evidence type="ECO:0000313" key="3">
    <source>
        <dbReference type="EMBL" id="SDQ07164.1"/>
    </source>
</evidence>
<evidence type="ECO:0000313" key="4">
    <source>
        <dbReference type="Proteomes" id="UP000199444"/>
    </source>
</evidence>
<protein>
    <submittedName>
        <fullName evidence="3">Staygreen protein</fullName>
    </submittedName>
</protein>
<dbReference type="AlphaFoldDB" id="A0A1H0XW60"/>
<dbReference type="InterPro" id="IPR024438">
    <property type="entry name" value="Staygreen"/>
</dbReference>
<sequence length="174" mass="20228">MAQENTLVYLINNHHNIKKKVLGSVYFGMLNPDKLYVEFREGITSTEPIIHRRYTLTHSDITAELFLTVGLSFAQDKFSPMRDEVLGEWTKIRGCYVYNVYLDVDGQSDQTVAAKRNDIFRRELPLALKAIRYGDSRFFISHPELNNSSIIVHFKSLYPQLNKIENWGTFAKYT</sequence>
<accession>A0A1H0XW60</accession>
<dbReference type="EMBL" id="FNKD01000001">
    <property type="protein sequence ID" value="SDQ07164.1"/>
    <property type="molecule type" value="Genomic_DNA"/>
</dbReference>
<proteinExistence type="predicted"/>
<feature type="domain" description="Staygreen protein" evidence="2">
    <location>
        <begin position="30"/>
        <end position="173"/>
    </location>
</feature>